<keyword evidence="1 2" id="KW-0556">Organic radical</keyword>
<name>E5DPW6_9CAUD</name>
<dbReference type="KEGG" id="vg:18559957"/>
<feature type="modified residue" description="Glycine radical" evidence="2">
    <location>
        <position position="100"/>
    </location>
</feature>
<dbReference type="RefSeq" id="YP_009011462.1">
    <property type="nucleotide sequence ID" value="NC_023688.1"/>
</dbReference>
<evidence type="ECO:0000259" key="3">
    <source>
        <dbReference type="PROSITE" id="PS51149"/>
    </source>
</evidence>
<dbReference type="PROSITE" id="PS51149">
    <property type="entry name" value="GLY_RADICAL_2"/>
    <property type="match status" value="1"/>
</dbReference>
<dbReference type="OrthoDB" id="14422at10239"/>
<dbReference type="InterPro" id="IPR050244">
    <property type="entry name" value="Auton_GlycylRad_Cofactor"/>
</dbReference>
<dbReference type="EMBL" id="GU396103">
    <property type="protein sequence ID" value="ADQ52752.1"/>
    <property type="molecule type" value="Genomic_DNA"/>
</dbReference>
<evidence type="ECO:0000256" key="1">
    <source>
        <dbReference type="ARBA" id="ARBA00022818"/>
    </source>
</evidence>
<evidence type="ECO:0000313" key="5">
    <source>
        <dbReference type="Proteomes" id="UP000008726"/>
    </source>
</evidence>
<dbReference type="GeneID" id="18559957"/>
<sequence length="125" mass="14048">MKALQILKGRLKGGIFIITEDAVRVICAPGYGEDQVFKAGSLKFDAIKSEIDFNETRDVELEVMNNSGQHLNVNVLSREQLVLAMEQPEKYPNLVIRVSGYAIRFAALTQEQQLDVISRTFTQSM</sequence>
<gene>
    <name evidence="4" type="primary">vs.6</name>
    <name evidence="4" type="ORF">PX29p033</name>
</gene>
<protein>
    <submittedName>
        <fullName evidence="4">Uncharacterized protein vs.6</fullName>
    </submittedName>
</protein>
<reference evidence="4 5" key="1">
    <citation type="journal article" date="2010" name="Virol. J.">
        <title>Genomes of the T4-related bacteriophages as windows on microbial genome evolution.</title>
        <authorList>
            <person name="Petrov V.M."/>
            <person name="Ratnayaka S."/>
            <person name="Nolan J.M."/>
            <person name="Miller E.S."/>
            <person name="Karam J.D."/>
        </authorList>
    </citation>
    <scope>NUCLEOTIDE SEQUENCE [LARGE SCALE GENOMIC DNA]</scope>
</reference>
<dbReference type="SUPFAM" id="SSF51998">
    <property type="entry name" value="PFL-like glycyl radical enzymes"/>
    <property type="match status" value="1"/>
</dbReference>
<accession>E5DPW6</accession>
<dbReference type="Pfam" id="PF01228">
    <property type="entry name" value="Gly_radical"/>
    <property type="match status" value="1"/>
</dbReference>
<keyword evidence="5" id="KW-1185">Reference proteome</keyword>
<dbReference type="Gene3D" id="3.20.70.20">
    <property type="match status" value="1"/>
</dbReference>
<evidence type="ECO:0000313" key="4">
    <source>
        <dbReference type="EMBL" id="ADQ52752.1"/>
    </source>
</evidence>
<dbReference type="PANTHER" id="PTHR30191">
    <property type="entry name" value="FORMATE ACETYLTRANSFERASE"/>
    <property type="match status" value="1"/>
</dbReference>
<dbReference type="PANTHER" id="PTHR30191:SF0">
    <property type="entry name" value="FORMATE ACETYLTRANSFERASE 1"/>
    <property type="match status" value="1"/>
</dbReference>
<feature type="domain" description="Glycine radical" evidence="3">
    <location>
        <begin position="1"/>
        <end position="125"/>
    </location>
</feature>
<dbReference type="GO" id="GO:0008861">
    <property type="term" value="F:formate C-acetyltransferase activity"/>
    <property type="evidence" value="ECO:0007669"/>
    <property type="project" value="TreeGrafter"/>
</dbReference>
<dbReference type="Proteomes" id="UP000008726">
    <property type="component" value="Segment"/>
</dbReference>
<proteinExistence type="predicted"/>
<organism evidence="4 5">
    <name type="scientific">Aeromonas phage PX29</name>
    <dbReference type="NCBI Taxonomy" id="926067"/>
    <lineage>
        <taxon>Viruses</taxon>
        <taxon>Duplodnaviria</taxon>
        <taxon>Heunggongvirae</taxon>
        <taxon>Uroviricota</taxon>
        <taxon>Caudoviricetes</taxon>
        <taxon>Pantevenvirales</taxon>
        <taxon>Straboviridae</taxon>
        <taxon>Angelvirus</taxon>
        <taxon>Angelvirus px29</taxon>
    </lineage>
</organism>
<dbReference type="InterPro" id="IPR001150">
    <property type="entry name" value="Gly_radical"/>
</dbReference>
<evidence type="ECO:0000256" key="2">
    <source>
        <dbReference type="PROSITE-ProRule" id="PRU00493"/>
    </source>
</evidence>